<dbReference type="EMBL" id="CM039433">
    <property type="protein sequence ID" value="KAI4327167.1"/>
    <property type="molecule type" value="Genomic_DNA"/>
</dbReference>
<proteinExistence type="predicted"/>
<sequence>MQSLRAFSRSRNSIFHITSNQPWLSLITVSQQSHSCKANRWQHHLALDPYPSEIVRLQKLDGCDHGIIKVSLNRPKNRNAIDTHLMRSLKHVLELINQDSTANVAIFTSTVPGVFCAGADLKERKTFSSSQVREYSKALRATFTYIEELPIPTIAAVEGAALGGGLELALACDFRICGEDAILGLPETGHAIIPGAGGTRRLPRLVSKALAKDLIITGRRILGRDAESLGLANYSVPAGDAYSKALEVSRNINEKGPIAIRAAKRAVEEGLLILDKGPAADLEEECYEMTLNTKDRLEALAAFVEKRKPKYRGE</sequence>
<comment type="caution">
    <text evidence="1">The sequence shown here is derived from an EMBL/GenBank/DDBJ whole genome shotgun (WGS) entry which is preliminary data.</text>
</comment>
<dbReference type="Proteomes" id="UP000828941">
    <property type="component" value="Chromosome 8"/>
</dbReference>
<keyword evidence="2" id="KW-1185">Reference proteome</keyword>
<evidence type="ECO:0000313" key="1">
    <source>
        <dbReference type="EMBL" id="KAI4327167.1"/>
    </source>
</evidence>
<accession>A0ACB9MU49</accession>
<gene>
    <name evidence="1" type="ORF">L6164_019660</name>
</gene>
<reference evidence="1 2" key="1">
    <citation type="journal article" date="2022" name="DNA Res.">
        <title>Chromosomal-level genome assembly of the orchid tree Bauhinia variegata (Leguminosae; Cercidoideae) supports the allotetraploid origin hypothesis of Bauhinia.</title>
        <authorList>
            <person name="Zhong Y."/>
            <person name="Chen Y."/>
            <person name="Zheng D."/>
            <person name="Pang J."/>
            <person name="Liu Y."/>
            <person name="Luo S."/>
            <person name="Meng S."/>
            <person name="Qian L."/>
            <person name="Wei D."/>
            <person name="Dai S."/>
            <person name="Zhou R."/>
        </authorList>
    </citation>
    <scope>NUCLEOTIDE SEQUENCE [LARGE SCALE GENOMIC DNA]</scope>
    <source>
        <strain evidence="1">BV-YZ2020</strain>
    </source>
</reference>
<name>A0ACB9MU49_BAUVA</name>
<evidence type="ECO:0000313" key="2">
    <source>
        <dbReference type="Proteomes" id="UP000828941"/>
    </source>
</evidence>
<organism evidence="1 2">
    <name type="scientific">Bauhinia variegata</name>
    <name type="common">Purple orchid tree</name>
    <name type="synonym">Phanera variegata</name>
    <dbReference type="NCBI Taxonomy" id="167791"/>
    <lineage>
        <taxon>Eukaryota</taxon>
        <taxon>Viridiplantae</taxon>
        <taxon>Streptophyta</taxon>
        <taxon>Embryophyta</taxon>
        <taxon>Tracheophyta</taxon>
        <taxon>Spermatophyta</taxon>
        <taxon>Magnoliopsida</taxon>
        <taxon>eudicotyledons</taxon>
        <taxon>Gunneridae</taxon>
        <taxon>Pentapetalae</taxon>
        <taxon>rosids</taxon>
        <taxon>fabids</taxon>
        <taxon>Fabales</taxon>
        <taxon>Fabaceae</taxon>
        <taxon>Cercidoideae</taxon>
        <taxon>Cercideae</taxon>
        <taxon>Bauhiniinae</taxon>
        <taxon>Bauhinia</taxon>
    </lineage>
</organism>
<protein>
    <submittedName>
        <fullName evidence="1">Uncharacterized protein</fullName>
    </submittedName>
</protein>